<dbReference type="InterPro" id="IPR050107">
    <property type="entry name" value="ABC_carbohydrate_import_ATPase"/>
</dbReference>
<dbReference type="EC" id="7.5.2.11" evidence="11"/>
<dbReference type="SMART" id="SM00382">
    <property type="entry name" value="AAA"/>
    <property type="match status" value="2"/>
</dbReference>
<dbReference type="AlphaFoldDB" id="A0A919XFZ3"/>
<dbReference type="GO" id="GO:0016887">
    <property type="term" value="F:ATP hydrolysis activity"/>
    <property type="evidence" value="ECO:0007669"/>
    <property type="project" value="InterPro"/>
</dbReference>
<name>A0A919XFZ3_9BACL</name>
<keyword evidence="4 11" id="KW-1003">Cell membrane</keyword>
<dbReference type="GO" id="GO:0043211">
    <property type="term" value="F:ABC-type carbohydrate transporter activity"/>
    <property type="evidence" value="ECO:0007669"/>
    <property type="project" value="UniProtKB-UniRule"/>
</dbReference>
<keyword evidence="9 11" id="KW-1278">Translocase</keyword>
<comment type="function">
    <text evidence="11">Part of an ABC transporter complex involved in carbohydrate import. Could be involved in ribose, galactose and/or methyl galactoside import. Responsible for energy coupling to the transport system.</text>
</comment>
<dbReference type="RefSeq" id="WP_160041484.1">
    <property type="nucleotide sequence ID" value="NZ_BORQ01000002.1"/>
</dbReference>
<dbReference type="GO" id="GO:0005524">
    <property type="term" value="F:ATP binding"/>
    <property type="evidence" value="ECO:0007669"/>
    <property type="project" value="UniProtKB-UniRule"/>
</dbReference>
<comment type="catalytic activity">
    <reaction evidence="11">
        <text>D-galactose(out) + ATP + H2O = D-galactose(in) + ADP + phosphate + H(+)</text>
        <dbReference type="Rhea" id="RHEA:60156"/>
        <dbReference type="ChEBI" id="CHEBI:4139"/>
        <dbReference type="ChEBI" id="CHEBI:15377"/>
        <dbReference type="ChEBI" id="CHEBI:15378"/>
        <dbReference type="ChEBI" id="CHEBI:30616"/>
        <dbReference type="ChEBI" id="CHEBI:43474"/>
        <dbReference type="ChEBI" id="CHEBI:456216"/>
        <dbReference type="EC" id="7.5.2.11"/>
    </reaction>
</comment>
<keyword evidence="6" id="KW-0677">Repeat</keyword>
<dbReference type="GO" id="GO:0005886">
    <property type="term" value="C:plasma membrane"/>
    <property type="evidence" value="ECO:0007669"/>
    <property type="project" value="UniProtKB-SubCell"/>
</dbReference>
<protein>
    <recommendedName>
        <fullName evidence="11">Ribose/galactose/methyl galactoside import ATP-binding protein</fullName>
        <ecNumber evidence="11">7.5.2.11</ecNumber>
    </recommendedName>
</protein>
<proteinExistence type="inferred from homology"/>
<evidence type="ECO:0000313" key="14">
    <source>
        <dbReference type="Proteomes" id="UP000679779"/>
    </source>
</evidence>
<evidence type="ECO:0000256" key="10">
    <source>
        <dbReference type="ARBA" id="ARBA00023136"/>
    </source>
</evidence>
<dbReference type="PROSITE" id="PS50893">
    <property type="entry name" value="ABC_TRANSPORTER_2"/>
    <property type="match status" value="2"/>
</dbReference>
<comment type="similarity">
    <text evidence="11">Belongs to the ABC transporter superfamily.</text>
</comment>
<evidence type="ECO:0000256" key="7">
    <source>
        <dbReference type="ARBA" id="ARBA00022741"/>
    </source>
</evidence>
<keyword evidence="10 11" id="KW-0472">Membrane</keyword>
<dbReference type="SUPFAM" id="SSF52540">
    <property type="entry name" value="P-loop containing nucleoside triphosphate hydrolases"/>
    <property type="match status" value="2"/>
</dbReference>
<dbReference type="Proteomes" id="UP000679779">
    <property type="component" value="Unassembled WGS sequence"/>
</dbReference>
<accession>A0A919XFZ3</accession>
<dbReference type="PANTHER" id="PTHR43790:SF7">
    <property type="entry name" value="GALACTOSE_METHYL GALACTOSIDE IMPORT ATP-BINDING PROTEIN MGLA"/>
    <property type="match status" value="1"/>
</dbReference>
<evidence type="ECO:0000256" key="4">
    <source>
        <dbReference type="ARBA" id="ARBA00022475"/>
    </source>
</evidence>
<dbReference type="PANTHER" id="PTHR43790">
    <property type="entry name" value="CARBOHYDRATE TRANSPORT ATP-BINDING PROTEIN MG119-RELATED"/>
    <property type="match status" value="1"/>
</dbReference>
<evidence type="ECO:0000256" key="5">
    <source>
        <dbReference type="ARBA" id="ARBA00022597"/>
    </source>
</evidence>
<keyword evidence="3 11" id="KW-0813">Transport</keyword>
<keyword evidence="14" id="KW-1185">Reference proteome</keyword>
<evidence type="ECO:0000313" key="13">
    <source>
        <dbReference type="EMBL" id="GIO31004.1"/>
    </source>
</evidence>
<dbReference type="InterPro" id="IPR017871">
    <property type="entry name" value="ABC_transporter-like_CS"/>
</dbReference>
<sequence length="504" mass="56283">MARHEYVLEMNGISKEFPGVKALDDVTFKVRPGSVHALMGENGAGKSTLMKCLYGIYAPDAGEIVLDGEKVQIQSSKDALGYGISMIHQELHPVPFRNVMENIWLGRFPTKGFFPFRFIDHKQMYKDTKELFKQLDMDVDPNMIVGRLSVSKVQSIEIAKAVSYQSKIIIMDEPTSSLTSVEVEHLFRMIRDLKKRGVAIIYISHKMEEILSICDEVTIMRDGQKIGTWPASELTTDLMISKMVGRDLTQRFPDRDHAPGEVLLEVRGLTSPHPASFKDISFQLRQGEILGIGGLVGAQRTELIEALFGLRGIASGTVLIRGKEVKIHTPGDAIKHGMALLTEERRVTGIFPVLPVHENASIANLNRYRRLLFFLDGRKKKKEADLMVEKLRTKTPTTRTLIMNLSGGNQQKVLLARWLLTDPDILLLDEPTRGIDVGAKFEIYTIIKDLAKQGKSIVMISSEMPELIGMSDRIMVMSGGRLTGILDGSSASEEEIMRLAARHA</sequence>
<evidence type="ECO:0000256" key="3">
    <source>
        <dbReference type="ARBA" id="ARBA00022448"/>
    </source>
</evidence>
<dbReference type="Pfam" id="PF00005">
    <property type="entry name" value="ABC_tran"/>
    <property type="match status" value="2"/>
</dbReference>
<keyword evidence="8 11" id="KW-0067">ATP-binding</keyword>
<organism evidence="13 14">
    <name type="scientific">Paenibacillus albilobatus</name>
    <dbReference type="NCBI Taxonomy" id="2716884"/>
    <lineage>
        <taxon>Bacteria</taxon>
        <taxon>Bacillati</taxon>
        <taxon>Bacillota</taxon>
        <taxon>Bacilli</taxon>
        <taxon>Bacillales</taxon>
        <taxon>Paenibacillaceae</taxon>
        <taxon>Paenibacillus</taxon>
    </lineage>
</organism>
<reference evidence="13" key="1">
    <citation type="submission" date="2021-03" db="EMBL/GenBank/DDBJ databases">
        <title>Antimicrobial resistance genes in bacteria isolated from Japanese honey, and their potential for conferring macrolide and lincosamide resistance in the American foulbrood pathogen Paenibacillus larvae.</title>
        <authorList>
            <person name="Okamoto M."/>
            <person name="Kumagai M."/>
            <person name="Kanamori H."/>
            <person name="Takamatsu D."/>
        </authorList>
    </citation>
    <scope>NUCLEOTIDE SEQUENCE</scope>
    <source>
        <strain evidence="13">J2TS6</strain>
    </source>
</reference>
<dbReference type="InterPro" id="IPR003439">
    <property type="entry name" value="ABC_transporter-like_ATP-bd"/>
</dbReference>
<evidence type="ECO:0000256" key="9">
    <source>
        <dbReference type="ARBA" id="ARBA00022967"/>
    </source>
</evidence>
<dbReference type="CDD" id="cd03215">
    <property type="entry name" value="ABC_Carb_Monos_II"/>
    <property type="match status" value="1"/>
</dbReference>
<evidence type="ECO:0000256" key="8">
    <source>
        <dbReference type="ARBA" id="ARBA00022840"/>
    </source>
</evidence>
<dbReference type="FunFam" id="3.40.50.300:FF:000127">
    <property type="entry name" value="Ribose import ATP-binding protein RbsA"/>
    <property type="match status" value="1"/>
</dbReference>
<dbReference type="GO" id="GO:0015749">
    <property type="term" value="P:monosaccharide transmembrane transport"/>
    <property type="evidence" value="ECO:0007669"/>
    <property type="project" value="UniProtKB-ARBA"/>
</dbReference>
<dbReference type="EMBL" id="BORQ01000002">
    <property type="protein sequence ID" value="GIO31004.1"/>
    <property type="molecule type" value="Genomic_DNA"/>
</dbReference>
<evidence type="ECO:0000256" key="6">
    <source>
        <dbReference type="ARBA" id="ARBA00022737"/>
    </source>
</evidence>
<comment type="caution">
    <text evidence="13">The sequence shown here is derived from an EMBL/GenBank/DDBJ whole genome shotgun (WGS) entry which is preliminary data.</text>
</comment>
<keyword evidence="5 11" id="KW-0762">Sugar transport</keyword>
<keyword evidence="7 11" id="KW-0547">Nucleotide-binding</keyword>
<dbReference type="InterPro" id="IPR003593">
    <property type="entry name" value="AAA+_ATPase"/>
</dbReference>
<dbReference type="PROSITE" id="PS00211">
    <property type="entry name" value="ABC_TRANSPORTER_1"/>
    <property type="match status" value="1"/>
</dbReference>
<dbReference type="Gene3D" id="3.40.50.300">
    <property type="entry name" value="P-loop containing nucleotide triphosphate hydrolases"/>
    <property type="match status" value="2"/>
</dbReference>
<dbReference type="FunFam" id="3.40.50.300:FF:000126">
    <property type="entry name" value="Galactose/methyl galactoside import ATP-binding protein MglA"/>
    <property type="match status" value="1"/>
</dbReference>
<evidence type="ECO:0000256" key="2">
    <source>
        <dbReference type="ARBA" id="ARBA00004533"/>
    </source>
</evidence>
<feature type="domain" description="ABC transporter" evidence="12">
    <location>
        <begin position="8"/>
        <end position="247"/>
    </location>
</feature>
<evidence type="ECO:0000256" key="11">
    <source>
        <dbReference type="RuleBase" id="RU367029"/>
    </source>
</evidence>
<dbReference type="CDD" id="cd03216">
    <property type="entry name" value="ABC_Carb_Monos_I"/>
    <property type="match status" value="1"/>
</dbReference>
<dbReference type="InterPro" id="IPR027417">
    <property type="entry name" value="P-loop_NTPase"/>
</dbReference>
<gene>
    <name evidence="13" type="primary">mglA</name>
    <name evidence="13" type="ORF">J2TS6_21450</name>
</gene>
<evidence type="ECO:0000259" key="12">
    <source>
        <dbReference type="PROSITE" id="PS50893"/>
    </source>
</evidence>
<evidence type="ECO:0000256" key="1">
    <source>
        <dbReference type="ARBA" id="ARBA00004202"/>
    </source>
</evidence>
<comment type="subcellular location">
    <subcellularLocation>
        <location evidence="2">Cell inner membrane</location>
    </subcellularLocation>
    <subcellularLocation>
        <location evidence="1 11">Cell membrane</location>
        <topology evidence="1 11">Peripheral membrane protein</topology>
    </subcellularLocation>
</comment>
<feature type="domain" description="ABC transporter" evidence="12">
    <location>
        <begin position="262"/>
        <end position="504"/>
    </location>
</feature>